<dbReference type="RefSeq" id="WP_012179814.1">
    <property type="nucleotide sequence ID" value="NC_009952.1"/>
</dbReference>
<evidence type="ECO:0000256" key="3">
    <source>
        <dbReference type="ARBA" id="ARBA00022475"/>
    </source>
</evidence>
<dbReference type="GO" id="GO:0005886">
    <property type="term" value="C:plasma membrane"/>
    <property type="evidence" value="ECO:0007669"/>
    <property type="project" value="UniProtKB-SubCell"/>
</dbReference>
<evidence type="ECO:0000256" key="4">
    <source>
        <dbReference type="ARBA" id="ARBA00022519"/>
    </source>
</evidence>
<feature type="transmembrane region" description="Helical" evidence="9">
    <location>
        <begin position="136"/>
        <end position="160"/>
    </location>
</feature>
<feature type="transmembrane region" description="Helical" evidence="9">
    <location>
        <begin position="50"/>
        <end position="68"/>
    </location>
</feature>
<evidence type="ECO:0000256" key="1">
    <source>
        <dbReference type="ARBA" id="ARBA00004429"/>
    </source>
</evidence>
<dbReference type="Proteomes" id="UP000006833">
    <property type="component" value="Chromosome"/>
</dbReference>
<keyword evidence="12" id="KW-1185">Reference proteome</keyword>
<keyword evidence="3" id="KW-1003">Cell membrane</keyword>
<evidence type="ECO:0000256" key="2">
    <source>
        <dbReference type="ARBA" id="ARBA00022448"/>
    </source>
</evidence>
<name>A8LLX8_DINSH</name>
<evidence type="ECO:0000313" key="12">
    <source>
        <dbReference type="Proteomes" id="UP000006833"/>
    </source>
</evidence>
<feature type="transmembrane region" description="Helical" evidence="9">
    <location>
        <begin position="12"/>
        <end position="38"/>
    </location>
</feature>
<sequence>MEESLLHILRRLNRGIALATGVVLMGCAAIVLADIVLRQMGSSFGGTDEISGYVMAIATSWGMAFTLLELGHVRIDILRGRAGQRARAFFDLFSMLVLTGTVTLIAYKCWPVVARSLANDSRANTPLETPLAWVQIPWFAGWVWFAIVAWLTFVAAAMLVMKGRFETADEAIGCFGEEDLAK</sequence>
<evidence type="ECO:0000256" key="5">
    <source>
        <dbReference type="ARBA" id="ARBA00022692"/>
    </source>
</evidence>
<dbReference type="InterPro" id="IPR055348">
    <property type="entry name" value="DctQ"/>
</dbReference>
<feature type="transmembrane region" description="Helical" evidence="9">
    <location>
        <begin position="88"/>
        <end position="107"/>
    </location>
</feature>
<evidence type="ECO:0000256" key="8">
    <source>
        <dbReference type="ARBA" id="ARBA00038436"/>
    </source>
</evidence>
<keyword evidence="7 9" id="KW-0472">Membrane</keyword>
<evidence type="ECO:0000256" key="7">
    <source>
        <dbReference type="ARBA" id="ARBA00023136"/>
    </source>
</evidence>
<keyword evidence="2 9" id="KW-0813">Transport</keyword>
<accession>A8LLX8</accession>
<dbReference type="EMBL" id="CP000830">
    <property type="protein sequence ID" value="ABV94887.1"/>
    <property type="molecule type" value="Genomic_DNA"/>
</dbReference>
<dbReference type="GO" id="GO:0022857">
    <property type="term" value="F:transmembrane transporter activity"/>
    <property type="evidence" value="ECO:0007669"/>
    <property type="project" value="UniProtKB-UniRule"/>
</dbReference>
<evidence type="ECO:0000313" key="11">
    <source>
        <dbReference type="EMBL" id="ABV94887.1"/>
    </source>
</evidence>
<keyword evidence="5 9" id="KW-0812">Transmembrane</keyword>
<reference evidence="12" key="1">
    <citation type="journal article" date="2010" name="ISME J.">
        <title>The complete genome sequence of the algal symbiont Dinoroseobacter shibae: a hitchhiker's guide to life in the sea.</title>
        <authorList>
            <person name="Wagner-Dobler I."/>
            <person name="Ballhausen B."/>
            <person name="Berger M."/>
            <person name="Brinkhoff T."/>
            <person name="Buchholz I."/>
            <person name="Bunk B."/>
            <person name="Cypionka H."/>
            <person name="Daniel R."/>
            <person name="Drepper T."/>
            <person name="Gerdts G."/>
            <person name="Hahnke S."/>
            <person name="Han C."/>
            <person name="Jahn D."/>
            <person name="Kalhoefer D."/>
            <person name="Kiss H."/>
            <person name="Klenk H.P."/>
            <person name="Kyrpides N."/>
            <person name="Liebl W."/>
            <person name="Liesegang H."/>
            <person name="Meincke L."/>
            <person name="Pati A."/>
            <person name="Petersen J."/>
            <person name="Piekarski T."/>
            <person name="Pommerenke C."/>
            <person name="Pradella S."/>
            <person name="Pukall R."/>
            <person name="Rabus R."/>
            <person name="Stackebrandt E."/>
            <person name="Thole S."/>
            <person name="Thompson L."/>
            <person name="Tielen P."/>
            <person name="Tomasch J."/>
            <person name="von Jan M."/>
            <person name="Wanphrut N."/>
            <person name="Wichels A."/>
            <person name="Zech H."/>
            <person name="Simon M."/>
        </authorList>
    </citation>
    <scope>NUCLEOTIDE SEQUENCE [LARGE SCALE GENOMIC DNA]</scope>
    <source>
        <strain evidence="12">DSM 16493 / NCIMB 14021 / DFL 12</strain>
    </source>
</reference>
<dbReference type="AlphaFoldDB" id="A8LLX8"/>
<dbReference type="eggNOG" id="COG4665">
    <property type="taxonomic scope" value="Bacteria"/>
</dbReference>
<evidence type="ECO:0000256" key="9">
    <source>
        <dbReference type="RuleBase" id="RU369079"/>
    </source>
</evidence>
<comment type="similarity">
    <text evidence="8 9">Belongs to the TRAP transporter small permease family.</text>
</comment>
<dbReference type="KEGG" id="dsh:Dshi_3154"/>
<dbReference type="STRING" id="398580.Dshi_3154"/>
<proteinExistence type="inferred from homology"/>
<dbReference type="PANTHER" id="PTHR35011">
    <property type="entry name" value="2,3-DIKETO-L-GULONATE TRAP TRANSPORTER SMALL PERMEASE PROTEIN YIAM"/>
    <property type="match status" value="1"/>
</dbReference>
<feature type="domain" description="Tripartite ATP-independent periplasmic transporters DctQ component" evidence="10">
    <location>
        <begin position="28"/>
        <end position="154"/>
    </location>
</feature>
<dbReference type="Pfam" id="PF04290">
    <property type="entry name" value="DctQ"/>
    <property type="match status" value="1"/>
</dbReference>
<comment type="subunit">
    <text evidence="9">The complex comprises the extracytoplasmic solute receptor protein and the two transmembrane proteins.</text>
</comment>
<dbReference type="HOGENOM" id="CLU_086356_1_0_5"/>
<keyword evidence="6 9" id="KW-1133">Transmembrane helix</keyword>
<comment type="subcellular location">
    <subcellularLocation>
        <location evidence="1 9">Cell inner membrane</location>
        <topology evidence="1 9">Multi-pass membrane protein</topology>
    </subcellularLocation>
</comment>
<comment type="function">
    <text evidence="9">Part of the tripartite ATP-independent periplasmic (TRAP) transport system.</text>
</comment>
<dbReference type="OrthoDB" id="6160477at2"/>
<gene>
    <name evidence="11" type="ordered locus">Dshi_3154</name>
</gene>
<dbReference type="InterPro" id="IPR007387">
    <property type="entry name" value="TRAP_DctQ"/>
</dbReference>
<keyword evidence="4 9" id="KW-0997">Cell inner membrane</keyword>
<evidence type="ECO:0000259" key="10">
    <source>
        <dbReference type="Pfam" id="PF04290"/>
    </source>
</evidence>
<organism evidence="11 12">
    <name type="scientific">Dinoroseobacter shibae (strain DSM 16493 / NCIMB 14021 / DFL 12)</name>
    <dbReference type="NCBI Taxonomy" id="398580"/>
    <lineage>
        <taxon>Bacteria</taxon>
        <taxon>Pseudomonadati</taxon>
        <taxon>Pseudomonadota</taxon>
        <taxon>Alphaproteobacteria</taxon>
        <taxon>Rhodobacterales</taxon>
        <taxon>Roseobacteraceae</taxon>
        <taxon>Dinoroseobacter</taxon>
    </lineage>
</organism>
<protein>
    <recommendedName>
        <fullName evidence="9">TRAP transporter small permease protein</fullName>
    </recommendedName>
</protein>
<evidence type="ECO:0000256" key="6">
    <source>
        <dbReference type="ARBA" id="ARBA00022989"/>
    </source>
</evidence>